<keyword evidence="2" id="KW-1185">Reference proteome</keyword>
<comment type="caution">
    <text evidence="1">The sequence shown here is derived from an EMBL/GenBank/DDBJ whole genome shotgun (WGS) entry which is preliminary data.</text>
</comment>
<reference evidence="1 2" key="1">
    <citation type="journal article" date="2017" name="Front. Microbiol.">
        <title>Labilibaculum manganireducens gen. nov., sp. nov. and Labilibaculum filiforme sp. nov., Novel Bacteroidetes Isolated from Subsurface Sediments of the Baltic Sea.</title>
        <authorList>
            <person name="Vandieken V."/>
            <person name="Marshall I.P."/>
            <person name="Niemann H."/>
            <person name="Engelen B."/>
            <person name="Cypionka H."/>
        </authorList>
    </citation>
    <scope>NUCLEOTIDE SEQUENCE [LARGE SCALE GENOMIC DNA]</scope>
    <source>
        <strain evidence="1 2">59.10-2M</strain>
    </source>
</reference>
<proteinExistence type="predicted"/>
<evidence type="ECO:0000313" key="2">
    <source>
        <dbReference type="Proteomes" id="UP000233618"/>
    </source>
</evidence>
<name>A0A2N3IEN2_9BACT</name>
<dbReference type="RefSeq" id="WP_101308405.1">
    <property type="nucleotide sequence ID" value="NZ_MVDE01000003.1"/>
</dbReference>
<sequence length="462" mass="54366">MEKIVHIVHHIDTEGPLHEPVCEVFNRIENTFGIKLDIIPSIKNLIKLQERKIEFCDSKLKNDIAKVLDPHLINFKSTWDSIDVMLYKILSKEYRNLYLDDFGNGLIYNWHIIDHVGFETNERRRDIGYLNIFNHYEQILKETNSKDDIQWHFHPISFFKEAHITATSYDNSMYELHQILSRRLIDKNWFPVVNRAGFHTVRPDSAFFLEQWMPFDASNQSVLDDNISTQVDAINGRYGDWAGAPSDWTIYNPDIYDWRKKGNSNRYISRVLNMKTRFRNVSLEEIDKAFLTADKTGNTYLGITNHDFRDMELEIDEFQSKLNIIRKKYPNVKVKNSTSIKAFRDVIGFETKDIENDNLDFEASFRENVLDIKRTNGAFFGPQPYLAIKTVYGKYYHDNFDFGKFKENYYYTFDRLTVPLHLVDTICVSSNDNYGNNIIVKITVNNGVVSDINKTINSYRDR</sequence>
<organism evidence="1 2">
    <name type="scientific">Labilibaculum manganireducens</name>
    <dbReference type="NCBI Taxonomy" id="1940525"/>
    <lineage>
        <taxon>Bacteria</taxon>
        <taxon>Pseudomonadati</taxon>
        <taxon>Bacteroidota</taxon>
        <taxon>Bacteroidia</taxon>
        <taxon>Marinilabiliales</taxon>
        <taxon>Marinifilaceae</taxon>
        <taxon>Labilibaculum</taxon>
    </lineage>
</organism>
<dbReference type="EMBL" id="MVDE01000003">
    <property type="protein sequence ID" value="PKQ68756.1"/>
    <property type="molecule type" value="Genomic_DNA"/>
</dbReference>
<gene>
    <name evidence="1" type="ORF">BZG01_03300</name>
</gene>
<evidence type="ECO:0000313" key="1">
    <source>
        <dbReference type="EMBL" id="PKQ68756.1"/>
    </source>
</evidence>
<protein>
    <submittedName>
        <fullName evidence="1">Uncharacterized protein</fullName>
    </submittedName>
</protein>
<accession>A0A2N3IEN2</accession>
<dbReference type="AlphaFoldDB" id="A0A2N3IEN2"/>
<dbReference type="Proteomes" id="UP000233618">
    <property type="component" value="Unassembled WGS sequence"/>
</dbReference>